<evidence type="ECO:0000256" key="1">
    <source>
        <dbReference type="ARBA" id="ARBA00001974"/>
    </source>
</evidence>
<keyword evidence="5" id="KW-0560">Oxidoreductase</keyword>
<evidence type="ECO:0000259" key="8">
    <source>
        <dbReference type="PROSITE" id="PS50206"/>
    </source>
</evidence>
<dbReference type="SUPFAM" id="SSF52821">
    <property type="entry name" value="Rhodanese/Cell cycle control phosphatase"/>
    <property type="match status" value="1"/>
</dbReference>
<dbReference type="InterPro" id="IPR001763">
    <property type="entry name" value="Rhodanese-like_dom"/>
</dbReference>
<dbReference type="PROSITE" id="PS50206">
    <property type="entry name" value="RHODANESE_3"/>
    <property type="match status" value="1"/>
</dbReference>
<evidence type="ECO:0000313" key="9">
    <source>
        <dbReference type="EMBL" id="PLC12053.1"/>
    </source>
</evidence>
<keyword evidence="6" id="KW-0676">Redox-active center</keyword>
<dbReference type="SMART" id="SM00450">
    <property type="entry name" value="RHOD"/>
    <property type="match status" value="1"/>
</dbReference>
<dbReference type="Pfam" id="PF00581">
    <property type="entry name" value="Rhodanese"/>
    <property type="match status" value="1"/>
</dbReference>
<keyword evidence="4" id="KW-0274">FAD</keyword>
<comment type="similarity">
    <text evidence="2">Belongs to the class-III pyridine nucleotide-disulfide oxidoreductase family.</text>
</comment>
<dbReference type="InterPro" id="IPR016156">
    <property type="entry name" value="FAD/NAD-linked_Rdtase_dimer_sf"/>
</dbReference>
<dbReference type="EMBL" id="LOMZ01000001">
    <property type="protein sequence ID" value="PLC12053.1"/>
    <property type="molecule type" value="Genomic_DNA"/>
</dbReference>
<evidence type="ECO:0000256" key="4">
    <source>
        <dbReference type="ARBA" id="ARBA00022827"/>
    </source>
</evidence>
<dbReference type="Proteomes" id="UP000234632">
    <property type="component" value="Unassembled WGS sequence"/>
</dbReference>
<proteinExistence type="inferred from homology"/>
<keyword evidence="3" id="KW-0285">Flavoprotein</keyword>
<dbReference type="Gene3D" id="3.50.50.60">
    <property type="entry name" value="FAD/NAD(P)-binding domain"/>
    <property type="match status" value="2"/>
</dbReference>
<dbReference type="GO" id="GO:0016491">
    <property type="term" value="F:oxidoreductase activity"/>
    <property type="evidence" value="ECO:0007669"/>
    <property type="project" value="UniProtKB-KW"/>
</dbReference>
<dbReference type="Pfam" id="PF02852">
    <property type="entry name" value="Pyr_redox_dim"/>
    <property type="match status" value="1"/>
</dbReference>
<comment type="caution">
    <text evidence="9">The sequence shown here is derived from an EMBL/GenBank/DDBJ whole genome shotgun (WGS) entry which is preliminary data.</text>
</comment>
<evidence type="ECO:0000256" key="3">
    <source>
        <dbReference type="ARBA" id="ARBA00022630"/>
    </source>
</evidence>
<feature type="domain" description="Rhodanese" evidence="8">
    <location>
        <begin position="456"/>
        <end position="542"/>
    </location>
</feature>
<protein>
    <submittedName>
        <fullName evidence="9">CoA-disulfide reductase</fullName>
    </submittedName>
</protein>
<evidence type="ECO:0000256" key="7">
    <source>
        <dbReference type="SAM" id="MobiDB-lite"/>
    </source>
</evidence>
<dbReference type="PANTHER" id="PTHR43429">
    <property type="entry name" value="PYRIDINE NUCLEOTIDE-DISULFIDE OXIDOREDUCTASE DOMAIN-CONTAINING"/>
    <property type="match status" value="1"/>
</dbReference>
<organism evidence="9 10">
    <name type="scientific">Kocuria flava</name>
    <dbReference type="NCBI Taxonomy" id="446860"/>
    <lineage>
        <taxon>Bacteria</taxon>
        <taxon>Bacillati</taxon>
        <taxon>Actinomycetota</taxon>
        <taxon>Actinomycetes</taxon>
        <taxon>Micrococcales</taxon>
        <taxon>Micrococcaceae</taxon>
        <taxon>Kocuria</taxon>
    </lineage>
</organism>
<evidence type="ECO:0000256" key="2">
    <source>
        <dbReference type="ARBA" id="ARBA00009130"/>
    </source>
</evidence>
<dbReference type="InterPro" id="IPR023753">
    <property type="entry name" value="FAD/NAD-binding_dom"/>
</dbReference>
<dbReference type="Pfam" id="PF07992">
    <property type="entry name" value="Pyr_redox_2"/>
    <property type="match status" value="1"/>
</dbReference>
<dbReference type="PRINTS" id="PR00411">
    <property type="entry name" value="PNDRDTASEI"/>
</dbReference>
<dbReference type="InterPro" id="IPR036188">
    <property type="entry name" value="FAD/NAD-bd_sf"/>
</dbReference>
<gene>
    <name evidence="9" type="ORF">AUQ48_07165</name>
</gene>
<dbReference type="Gene3D" id="3.40.250.10">
    <property type="entry name" value="Rhodanese-like domain"/>
    <property type="match status" value="1"/>
</dbReference>
<dbReference type="RefSeq" id="WP_101851721.1">
    <property type="nucleotide sequence ID" value="NZ_LOMZ01000001.1"/>
</dbReference>
<accession>A0A2N4T1G5</accession>
<dbReference type="SUPFAM" id="SSF51905">
    <property type="entry name" value="FAD/NAD(P)-binding domain"/>
    <property type="match status" value="1"/>
</dbReference>
<dbReference type="PRINTS" id="PR00368">
    <property type="entry name" value="FADPNR"/>
</dbReference>
<dbReference type="InterPro" id="IPR036873">
    <property type="entry name" value="Rhodanese-like_dom_sf"/>
</dbReference>
<name>A0A2N4T1G5_9MICC</name>
<feature type="region of interest" description="Disordered" evidence="7">
    <location>
        <begin position="535"/>
        <end position="558"/>
    </location>
</feature>
<evidence type="ECO:0000256" key="6">
    <source>
        <dbReference type="ARBA" id="ARBA00023284"/>
    </source>
</evidence>
<dbReference type="AlphaFoldDB" id="A0A2N4T1G5"/>
<reference evidence="9 10" key="1">
    <citation type="submission" date="2015-12" db="EMBL/GenBank/DDBJ databases">
        <authorList>
            <person name="Shamseldin A."/>
            <person name="Moawad H."/>
            <person name="Abd El-Rahim W.M."/>
            <person name="Sadowsky M.J."/>
        </authorList>
    </citation>
    <scope>NUCLEOTIDE SEQUENCE [LARGE SCALE GENOMIC DNA]</scope>
    <source>
        <strain evidence="9 10">S43</strain>
    </source>
</reference>
<dbReference type="SUPFAM" id="SSF55424">
    <property type="entry name" value="FAD/NAD-linked reductases, dimerisation (C-terminal) domain"/>
    <property type="match status" value="1"/>
</dbReference>
<dbReference type="InterPro" id="IPR050260">
    <property type="entry name" value="FAD-bd_OxRdtase"/>
</dbReference>
<dbReference type="PANTHER" id="PTHR43429:SF1">
    <property type="entry name" value="NAD(P)H SULFUR OXIDOREDUCTASE (COA-DEPENDENT)"/>
    <property type="match status" value="1"/>
</dbReference>
<comment type="cofactor">
    <cofactor evidence="1">
        <name>FAD</name>
        <dbReference type="ChEBI" id="CHEBI:57692"/>
    </cofactor>
</comment>
<evidence type="ECO:0000256" key="5">
    <source>
        <dbReference type="ARBA" id="ARBA00023002"/>
    </source>
</evidence>
<evidence type="ECO:0000313" key="10">
    <source>
        <dbReference type="Proteomes" id="UP000234632"/>
    </source>
</evidence>
<dbReference type="InterPro" id="IPR004099">
    <property type="entry name" value="Pyr_nucl-diS_OxRdtase_dimer"/>
</dbReference>
<sequence length="558" mass="58421">MRIVIVGGVAGGMSAATRLRRLDEDAEIVVLERSGHVSFANCGLPYHVGGVIEERSALLLQTPQSLGARFGLDVRVGREAVALDRASRTLRVREVATGAEEDLGYDVLILSPGATPVRPPVPGMERALVLRDVEDTDEVVAAVAGARSAVVVGGGFIGVEVAENLVHRGLDVALVEATGQIMAPLDPEMVEPVHARLRERGVDLRLGSAVTAVGERTVNLADGTELPADVVLAAVGVRPDSTLARAAGLETGPRGGIVVDEHLRTSDPHVFAVGDAVEKRDALDGSPSLVALANTANLQGRLAADVIAGLDVVDRPVLGTSVVGVFGLTLASTGWSEKRLRAAGRAHRAIHTHPANHAGYYPGAEGMALKLLVDPETDAILGAQGVGGAGVDKRIDVIATAITGGLRAADLAELELAYSPLYGSAKDPVNMLGYIDRNHRDGLVETIQWHELQGRLDAGAVLLDVRTPAEHEAMPIPGGINIELDRLRERLGELPEGELVVHCQAGLRGYLAARVLAQHGRRAVNLDGGYLTWAARPGRDEDETTAAGDDTDRGSSAG</sequence>